<keyword evidence="8" id="KW-1185">Reference proteome</keyword>
<accession>A0ABW4TCB4</accession>
<evidence type="ECO:0000256" key="3">
    <source>
        <dbReference type="ARBA" id="ARBA00022801"/>
    </source>
</evidence>
<organism evidence="7 8">
    <name type="scientific">Nonomuraea mangrovi</name>
    <dbReference type="NCBI Taxonomy" id="2316207"/>
    <lineage>
        <taxon>Bacteria</taxon>
        <taxon>Bacillati</taxon>
        <taxon>Actinomycetota</taxon>
        <taxon>Actinomycetes</taxon>
        <taxon>Streptosporangiales</taxon>
        <taxon>Streptosporangiaceae</taxon>
        <taxon>Nonomuraea</taxon>
    </lineage>
</organism>
<comment type="caution">
    <text evidence="7">The sequence shown here is derived from an EMBL/GenBank/DDBJ whole genome shotgun (WGS) entry which is preliminary data.</text>
</comment>
<reference evidence="8" key="1">
    <citation type="journal article" date="2019" name="Int. J. Syst. Evol. Microbiol.">
        <title>The Global Catalogue of Microorganisms (GCM) 10K type strain sequencing project: providing services to taxonomists for standard genome sequencing and annotation.</title>
        <authorList>
            <consortium name="The Broad Institute Genomics Platform"/>
            <consortium name="The Broad Institute Genome Sequencing Center for Infectious Disease"/>
            <person name="Wu L."/>
            <person name="Ma J."/>
        </authorList>
    </citation>
    <scope>NUCLEOTIDE SEQUENCE [LARGE SCALE GENOMIC DNA]</scope>
    <source>
        <strain evidence="8">ICMP 6774ER</strain>
    </source>
</reference>
<evidence type="ECO:0000256" key="5">
    <source>
        <dbReference type="ARBA" id="ARBA00023459"/>
    </source>
</evidence>
<evidence type="ECO:0000256" key="1">
    <source>
        <dbReference type="ARBA" id="ARBA00001947"/>
    </source>
</evidence>
<evidence type="ECO:0000256" key="2">
    <source>
        <dbReference type="ARBA" id="ARBA00022723"/>
    </source>
</evidence>
<sequence>MLTQPGLTDAERYIGNSHDIIEYFGATRGELTIEFHDPAKMGLDTSRFDRARVHAHACGIINGSAYMLHLVRDTDDGFELRSRYIFDRGTFPVASGEDPREAARSFAYEMLIHDQSEFTHLSTFLADIYHEFGPGSA</sequence>
<name>A0ABW4TCB4_9ACTN</name>
<evidence type="ECO:0000256" key="4">
    <source>
        <dbReference type="ARBA" id="ARBA00022833"/>
    </source>
</evidence>
<evidence type="ECO:0000259" key="6">
    <source>
        <dbReference type="Pfam" id="PF18089"/>
    </source>
</evidence>
<dbReference type="InterPro" id="IPR041526">
    <property type="entry name" value="DAPG_hydrolase"/>
</dbReference>
<dbReference type="EMBL" id="JBHUFV010000094">
    <property type="protein sequence ID" value="MFD1939677.1"/>
    <property type="molecule type" value="Genomic_DNA"/>
</dbReference>
<evidence type="ECO:0000313" key="7">
    <source>
        <dbReference type="EMBL" id="MFD1939677.1"/>
    </source>
</evidence>
<feature type="domain" description="DAPG hydrolase PhiG" evidence="6">
    <location>
        <begin position="3"/>
        <end position="129"/>
    </location>
</feature>
<comment type="similarity">
    <text evidence="5">Belongs to the DAPG/phloretin hydrolase family.</text>
</comment>
<protein>
    <submittedName>
        <fullName evidence="7">DAPG hydrolase family protein</fullName>
    </submittedName>
</protein>
<evidence type="ECO:0000313" key="8">
    <source>
        <dbReference type="Proteomes" id="UP001597368"/>
    </source>
</evidence>
<gene>
    <name evidence="7" type="ORF">ACFSKW_50295</name>
</gene>
<dbReference type="Pfam" id="PF18089">
    <property type="entry name" value="DAPG_hydrolase"/>
    <property type="match status" value="1"/>
</dbReference>
<dbReference type="GO" id="GO:0016787">
    <property type="term" value="F:hydrolase activity"/>
    <property type="evidence" value="ECO:0007669"/>
    <property type="project" value="UniProtKB-KW"/>
</dbReference>
<keyword evidence="2" id="KW-0479">Metal-binding</keyword>
<keyword evidence="4" id="KW-0862">Zinc</keyword>
<dbReference type="RefSeq" id="WP_379582168.1">
    <property type="nucleotide sequence ID" value="NZ_JBHUFV010000094.1"/>
</dbReference>
<comment type="cofactor">
    <cofactor evidence="1">
        <name>Zn(2+)</name>
        <dbReference type="ChEBI" id="CHEBI:29105"/>
    </cofactor>
</comment>
<keyword evidence="3 7" id="KW-0378">Hydrolase</keyword>
<proteinExistence type="inferred from homology"/>
<dbReference type="Proteomes" id="UP001597368">
    <property type="component" value="Unassembled WGS sequence"/>
</dbReference>